<dbReference type="PANTHER" id="PTHR21666:SF270">
    <property type="entry name" value="MUREIN HYDROLASE ACTIVATOR ENVC"/>
    <property type="match status" value="1"/>
</dbReference>
<dbReference type="SUPFAM" id="SSF51261">
    <property type="entry name" value="Duplicated hybrid motif"/>
    <property type="match status" value="1"/>
</dbReference>
<dbReference type="SUPFAM" id="SSF47090">
    <property type="entry name" value="PGBD-like"/>
    <property type="match status" value="2"/>
</dbReference>
<gene>
    <name evidence="3" type="ORF">D1B32_06345</name>
</gene>
<protein>
    <recommendedName>
        <fullName evidence="5">Peptidase M23</fullName>
    </recommendedName>
</protein>
<organism evidence="3 4">
    <name type="scientific">Oceanobacillus profundus</name>
    <dbReference type="NCBI Taxonomy" id="372463"/>
    <lineage>
        <taxon>Bacteria</taxon>
        <taxon>Bacillati</taxon>
        <taxon>Bacillota</taxon>
        <taxon>Bacilli</taxon>
        <taxon>Bacillales</taxon>
        <taxon>Bacillaceae</taxon>
        <taxon>Oceanobacillus</taxon>
    </lineage>
</organism>
<dbReference type="Gene3D" id="1.10.101.10">
    <property type="entry name" value="PGBD-like superfamily/PGBD"/>
    <property type="match status" value="2"/>
</dbReference>
<name>A0A417YKK9_9BACI</name>
<reference evidence="3 4" key="1">
    <citation type="journal article" date="2007" name="Int. J. Syst. Evol. Microbiol.">
        <title>Oceanobacillus profundus sp. nov., isolated from a deep-sea sediment core.</title>
        <authorList>
            <person name="Kim Y.G."/>
            <person name="Choi D.H."/>
            <person name="Hyun S."/>
            <person name="Cho B.C."/>
        </authorList>
    </citation>
    <scope>NUCLEOTIDE SEQUENCE [LARGE SCALE GENOMIC DNA]</scope>
    <source>
        <strain evidence="3 4">DSM 18246</strain>
    </source>
</reference>
<dbReference type="InterPro" id="IPR011055">
    <property type="entry name" value="Dup_hybrid_motif"/>
</dbReference>
<evidence type="ECO:0008006" key="5">
    <source>
        <dbReference type="Google" id="ProtNLM"/>
    </source>
</evidence>
<dbReference type="InterPro" id="IPR036365">
    <property type="entry name" value="PGBD-like_sf"/>
</dbReference>
<dbReference type="Proteomes" id="UP000285456">
    <property type="component" value="Unassembled WGS sequence"/>
</dbReference>
<dbReference type="Gene3D" id="2.70.70.10">
    <property type="entry name" value="Glucose Permease (Domain IIA)"/>
    <property type="match status" value="1"/>
</dbReference>
<evidence type="ECO:0000259" key="2">
    <source>
        <dbReference type="Pfam" id="PF01551"/>
    </source>
</evidence>
<sequence length="284" mass="31071">MPFKGYRVTSPYGYRTHPITGVRGTFHAGIDLVKYHRAPINAFTAGIVIFAGMGKAGSGFGGYGNVVFIQDKNGRGQLYAHLDSVNVRRGQRINKGHIIGRQGNTGNSTGSHLHYEVRKTAPSTPPYGYTADRANDSLNPATYLKSFGASDIKNSSSRIRTIQSTLNRRYNTALKVDGVYGPQTKRALVKGYQTELNEQYNAGLPVDGMWGPRTEAATVTIRRNAKGNITWILQATLYALGYNPNGLDGLFGPGTEKAVRDFQRDRKIKVDGESGKNTFAKMFG</sequence>
<evidence type="ECO:0000259" key="1">
    <source>
        <dbReference type="Pfam" id="PF01471"/>
    </source>
</evidence>
<dbReference type="InterPro" id="IPR050570">
    <property type="entry name" value="Cell_wall_metabolism_enzyme"/>
</dbReference>
<dbReference type="EMBL" id="QWEH01000003">
    <property type="protein sequence ID" value="RHW33656.1"/>
    <property type="molecule type" value="Genomic_DNA"/>
</dbReference>
<accession>A0A417YKK9</accession>
<dbReference type="GO" id="GO:0004222">
    <property type="term" value="F:metalloendopeptidase activity"/>
    <property type="evidence" value="ECO:0007669"/>
    <property type="project" value="TreeGrafter"/>
</dbReference>
<keyword evidence="4" id="KW-1185">Reference proteome</keyword>
<proteinExistence type="predicted"/>
<dbReference type="Pfam" id="PF01551">
    <property type="entry name" value="Peptidase_M23"/>
    <property type="match status" value="1"/>
</dbReference>
<dbReference type="InterPro" id="IPR036366">
    <property type="entry name" value="PGBDSf"/>
</dbReference>
<dbReference type="RefSeq" id="WP_118888936.1">
    <property type="nucleotide sequence ID" value="NZ_JAMAWL010000001.1"/>
</dbReference>
<evidence type="ECO:0000313" key="3">
    <source>
        <dbReference type="EMBL" id="RHW33656.1"/>
    </source>
</evidence>
<feature type="domain" description="Peptidoglycan binding-like" evidence="1">
    <location>
        <begin position="156"/>
        <end position="217"/>
    </location>
</feature>
<dbReference type="OrthoDB" id="9805070at2"/>
<feature type="domain" description="M23ase beta-sheet core" evidence="2">
    <location>
        <begin position="26"/>
        <end position="121"/>
    </location>
</feature>
<dbReference type="CDD" id="cd12797">
    <property type="entry name" value="M23_peptidase"/>
    <property type="match status" value="1"/>
</dbReference>
<dbReference type="AlphaFoldDB" id="A0A417YKK9"/>
<feature type="domain" description="Peptidoglycan binding-like" evidence="1">
    <location>
        <begin position="233"/>
        <end position="282"/>
    </location>
</feature>
<dbReference type="InterPro" id="IPR016047">
    <property type="entry name" value="M23ase_b-sheet_dom"/>
</dbReference>
<dbReference type="InterPro" id="IPR002477">
    <property type="entry name" value="Peptidoglycan-bd-like"/>
</dbReference>
<dbReference type="PANTHER" id="PTHR21666">
    <property type="entry name" value="PEPTIDASE-RELATED"/>
    <property type="match status" value="1"/>
</dbReference>
<comment type="caution">
    <text evidence="3">The sequence shown here is derived from an EMBL/GenBank/DDBJ whole genome shotgun (WGS) entry which is preliminary data.</text>
</comment>
<evidence type="ECO:0000313" key="4">
    <source>
        <dbReference type="Proteomes" id="UP000285456"/>
    </source>
</evidence>
<dbReference type="Pfam" id="PF01471">
    <property type="entry name" value="PG_binding_1"/>
    <property type="match status" value="2"/>
</dbReference>